<keyword evidence="3 5" id="KW-1133">Transmembrane helix</keyword>
<comment type="caution">
    <text evidence="6">The sequence shown here is derived from an EMBL/GenBank/DDBJ whole genome shotgun (WGS) entry which is preliminary data.</text>
</comment>
<protein>
    <submittedName>
        <fullName evidence="6">VIT family protein</fullName>
    </submittedName>
</protein>
<dbReference type="RefSeq" id="WP_187010414.1">
    <property type="nucleotide sequence ID" value="NZ_JACRUI010000003.1"/>
</dbReference>
<name>A0ABR7J8T3_9FLAO</name>
<keyword evidence="7" id="KW-1185">Reference proteome</keyword>
<evidence type="ECO:0000256" key="1">
    <source>
        <dbReference type="ARBA" id="ARBA00004127"/>
    </source>
</evidence>
<feature type="transmembrane region" description="Helical" evidence="5">
    <location>
        <begin position="187"/>
        <end position="203"/>
    </location>
</feature>
<evidence type="ECO:0000256" key="3">
    <source>
        <dbReference type="ARBA" id="ARBA00022989"/>
    </source>
</evidence>
<dbReference type="InterPro" id="IPR008217">
    <property type="entry name" value="Ccc1_fam"/>
</dbReference>
<dbReference type="EMBL" id="JACRUJ010000003">
    <property type="protein sequence ID" value="MBC5841918.1"/>
    <property type="molecule type" value="Genomic_DNA"/>
</dbReference>
<evidence type="ECO:0000313" key="7">
    <source>
        <dbReference type="Proteomes" id="UP000629963"/>
    </source>
</evidence>
<accession>A0ABR7J8T3</accession>
<comment type="subcellular location">
    <subcellularLocation>
        <location evidence="1">Endomembrane system</location>
        <topology evidence="1">Multi-pass membrane protein</topology>
    </subcellularLocation>
</comment>
<evidence type="ECO:0000256" key="4">
    <source>
        <dbReference type="ARBA" id="ARBA00023136"/>
    </source>
</evidence>
<evidence type="ECO:0000313" key="6">
    <source>
        <dbReference type="EMBL" id="MBC5841918.1"/>
    </source>
</evidence>
<feature type="transmembrane region" description="Helical" evidence="5">
    <location>
        <begin position="29"/>
        <end position="51"/>
    </location>
</feature>
<reference evidence="6 7" key="1">
    <citation type="submission" date="2020-08" db="EMBL/GenBank/DDBJ databases">
        <title>Description of novel Flavobacterium F-380 isolate.</title>
        <authorList>
            <person name="Saticioglu I.B."/>
            <person name="Duman M."/>
            <person name="Altun S."/>
        </authorList>
    </citation>
    <scope>NUCLEOTIDE SEQUENCE [LARGE SCALE GENOMIC DNA]</scope>
    <source>
        <strain evidence="6 7">F-380</strain>
    </source>
</reference>
<dbReference type="CDD" id="cd02432">
    <property type="entry name" value="Nodulin-21_like_1"/>
    <property type="match status" value="1"/>
</dbReference>
<dbReference type="PANTHER" id="PTHR31851">
    <property type="entry name" value="FE(2+)/MN(2+) TRANSPORTER PCL1"/>
    <property type="match status" value="1"/>
</dbReference>
<dbReference type="Proteomes" id="UP000629963">
    <property type="component" value="Unassembled WGS sequence"/>
</dbReference>
<organism evidence="6 7">
    <name type="scientific">Flavobacterium kayseriense</name>
    <dbReference type="NCBI Taxonomy" id="2764714"/>
    <lineage>
        <taxon>Bacteria</taxon>
        <taxon>Pseudomonadati</taxon>
        <taxon>Bacteroidota</taxon>
        <taxon>Flavobacteriia</taxon>
        <taxon>Flavobacteriales</taxon>
        <taxon>Flavobacteriaceae</taxon>
        <taxon>Flavobacterium</taxon>
    </lineage>
</organism>
<feature type="transmembrane region" description="Helical" evidence="5">
    <location>
        <begin position="57"/>
        <end position="75"/>
    </location>
</feature>
<feature type="transmembrane region" description="Helical" evidence="5">
    <location>
        <begin position="158"/>
        <end position="181"/>
    </location>
</feature>
<proteinExistence type="predicted"/>
<dbReference type="Pfam" id="PF01988">
    <property type="entry name" value="VIT1"/>
    <property type="match status" value="1"/>
</dbReference>
<keyword evidence="2 5" id="KW-0812">Transmembrane</keyword>
<evidence type="ECO:0000256" key="5">
    <source>
        <dbReference type="SAM" id="Phobius"/>
    </source>
</evidence>
<keyword evidence="4 5" id="KW-0472">Membrane</keyword>
<gene>
    <name evidence="6" type="ORF">H8R23_10915</name>
</gene>
<evidence type="ECO:0000256" key="2">
    <source>
        <dbReference type="ARBA" id="ARBA00022692"/>
    </source>
</evidence>
<feature type="transmembrane region" description="Helical" evidence="5">
    <location>
        <begin position="215"/>
        <end position="237"/>
    </location>
</feature>
<sequence length="241" mass="25630">MINDNDNSILTIDNYLDNHYIHRSNWLRAAVLGANDGIISISSLAIGIAAASATREPIVLATVAGLVAGALSMAAGEYVSVSSQTDTETADIEREKIELREMPEEELNILAQIYEKRGLKKETAMQVAIELTKKDALAAHIRDELGINEISQANPIQAALASGASFTIGGVLPLVVVLFAPIEGMEYWLYGSTILFLILLGGLSAKTGGSSITKAVIRITIWGTIAMGLSALVGYVFGVRV</sequence>